<evidence type="ECO:0000313" key="5">
    <source>
        <dbReference type="Proteomes" id="UP001142055"/>
    </source>
</evidence>
<keyword evidence="2" id="KW-0812">Transmembrane</keyword>
<evidence type="ECO:0000256" key="3">
    <source>
        <dbReference type="SAM" id="SignalP"/>
    </source>
</evidence>
<feature type="compositionally biased region" description="Basic and acidic residues" evidence="1">
    <location>
        <begin position="193"/>
        <end position="207"/>
    </location>
</feature>
<gene>
    <name evidence="4" type="ORF">RDWZM_003743</name>
</gene>
<feature type="compositionally biased region" description="Basic residues" evidence="1">
    <location>
        <begin position="231"/>
        <end position="245"/>
    </location>
</feature>
<feature type="transmembrane region" description="Helical" evidence="2">
    <location>
        <begin position="83"/>
        <end position="103"/>
    </location>
</feature>
<feature type="chain" id="PRO_5040277162" evidence="3">
    <location>
        <begin position="17"/>
        <end position="245"/>
    </location>
</feature>
<reference evidence="4" key="1">
    <citation type="submission" date="2022-12" db="EMBL/GenBank/DDBJ databases">
        <title>Genome assemblies of Blomia tropicalis.</title>
        <authorList>
            <person name="Cui Y."/>
        </authorList>
    </citation>
    <scope>NUCLEOTIDE SEQUENCE</scope>
    <source>
        <tissue evidence="4">Adult mites</tissue>
    </source>
</reference>
<keyword evidence="5" id="KW-1185">Reference proteome</keyword>
<dbReference type="AlphaFoldDB" id="A0A9Q0MFT8"/>
<feature type="transmembrane region" description="Helical" evidence="2">
    <location>
        <begin position="115"/>
        <end position="132"/>
    </location>
</feature>
<keyword evidence="3" id="KW-0732">Signal</keyword>
<dbReference type="EMBL" id="JAPWDV010000001">
    <property type="protein sequence ID" value="KAJ6225198.1"/>
    <property type="molecule type" value="Genomic_DNA"/>
</dbReference>
<sequence>MLTSVAVILTSISIFTIDMVHKPQEINVNNSNKTNNKNYTVTNPSPPEEITFEHQYLNTHLLLMAFMAGSGIPAIYYHFNSRLIFIVVTILMSFGLLIGRFMYSPIYRAKMLTPVIANIMFGIGMIYVGVYVQQFSLLQMVTDTPPKNVKKADNNNLSIDTSSSSAVSSSAVSPAPVDNVPPGSGSALSSTTDDDKERRKPKGDRSRSMRKKERSRSRSRSRRNASPASSNRKRSRSRSRSRSRR</sequence>
<proteinExistence type="predicted"/>
<feature type="signal peptide" evidence="3">
    <location>
        <begin position="1"/>
        <end position="16"/>
    </location>
</feature>
<protein>
    <submittedName>
        <fullName evidence="4">Uncharacterized protein</fullName>
    </submittedName>
</protein>
<feature type="compositionally biased region" description="Basic residues" evidence="1">
    <location>
        <begin position="208"/>
        <end position="223"/>
    </location>
</feature>
<evidence type="ECO:0000256" key="2">
    <source>
        <dbReference type="SAM" id="Phobius"/>
    </source>
</evidence>
<keyword evidence="2" id="KW-1133">Transmembrane helix</keyword>
<feature type="region of interest" description="Disordered" evidence="1">
    <location>
        <begin position="146"/>
        <end position="245"/>
    </location>
</feature>
<feature type="compositionally biased region" description="Low complexity" evidence="1">
    <location>
        <begin position="162"/>
        <end position="177"/>
    </location>
</feature>
<dbReference type="Proteomes" id="UP001142055">
    <property type="component" value="Chromosome 1"/>
</dbReference>
<organism evidence="4 5">
    <name type="scientific">Blomia tropicalis</name>
    <name type="common">Mite</name>
    <dbReference type="NCBI Taxonomy" id="40697"/>
    <lineage>
        <taxon>Eukaryota</taxon>
        <taxon>Metazoa</taxon>
        <taxon>Ecdysozoa</taxon>
        <taxon>Arthropoda</taxon>
        <taxon>Chelicerata</taxon>
        <taxon>Arachnida</taxon>
        <taxon>Acari</taxon>
        <taxon>Acariformes</taxon>
        <taxon>Sarcoptiformes</taxon>
        <taxon>Astigmata</taxon>
        <taxon>Glycyphagoidea</taxon>
        <taxon>Echimyopodidae</taxon>
        <taxon>Blomia</taxon>
    </lineage>
</organism>
<name>A0A9Q0MFT8_BLOTA</name>
<evidence type="ECO:0000313" key="4">
    <source>
        <dbReference type="EMBL" id="KAJ6225198.1"/>
    </source>
</evidence>
<comment type="caution">
    <text evidence="4">The sequence shown here is derived from an EMBL/GenBank/DDBJ whole genome shotgun (WGS) entry which is preliminary data.</text>
</comment>
<evidence type="ECO:0000256" key="1">
    <source>
        <dbReference type="SAM" id="MobiDB-lite"/>
    </source>
</evidence>
<accession>A0A9Q0MFT8</accession>
<keyword evidence="2" id="KW-0472">Membrane</keyword>
<feature type="transmembrane region" description="Helical" evidence="2">
    <location>
        <begin position="61"/>
        <end position="77"/>
    </location>
</feature>